<dbReference type="InterPro" id="IPR019096">
    <property type="entry name" value="YopX_protein"/>
</dbReference>
<name>A0A5T1TGL0_CAMCO</name>
<accession>A0A5T1TGL0</accession>
<dbReference type="InterPro" id="IPR023385">
    <property type="entry name" value="YopX-like_C"/>
</dbReference>
<proteinExistence type="predicted"/>
<organism evidence="2">
    <name type="scientific">Campylobacter coli</name>
    <dbReference type="NCBI Taxonomy" id="195"/>
    <lineage>
        <taxon>Bacteria</taxon>
        <taxon>Pseudomonadati</taxon>
        <taxon>Campylobacterota</taxon>
        <taxon>Epsilonproteobacteria</taxon>
        <taxon>Campylobacterales</taxon>
        <taxon>Campylobacteraceae</taxon>
        <taxon>Campylobacter</taxon>
    </lineage>
</organism>
<comment type="caution">
    <text evidence="2">The sequence shown here is derived from an EMBL/GenBank/DDBJ whole genome shotgun (WGS) entry which is preliminary data.</text>
</comment>
<reference evidence="2" key="1">
    <citation type="submission" date="2018-07" db="EMBL/GenBank/DDBJ databases">
        <authorList>
            <consortium name="GenomeTrakr network: Whole genome sequencing for foodborne pathogen traceback"/>
        </authorList>
    </citation>
    <scope>NUCLEOTIDE SEQUENCE</scope>
    <source>
        <strain evidence="2">NC_C3748</strain>
    </source>
</reference>
<dbReference type="EMBL" id="AACPRT010000043">
    <property type="protein sequence ID" value="EAL6104484.1"/>
    <property type="molecule type" value="Genomic_DNA"/>
</dbReference>
<dbReference type="SUPFAM" id="SSF159006">
    <property type="entry name" value="YopX-like"/>
    <property type="match status" value="1"/>
</dbReference>
<sequence length="147" mass="17197">MKLSDFDFRVWDGSKYVNNIKGGVYIHKKDTDVKCLNRNQDCYDYEFALDDLDNSNLEIELFTGYYDDKGNKIYVGDIIECLTFTNENHSELFYEIICFDMELGLCSKLTNGESGYLFDLRRHKNNKTIEDVYVVGNIHENKELLKG</sequence>
<evidence type="ECO:0000259" key="1">
    <source>
        <dbReference type="Pfam" id="PF09643"/>
    </source>
</evidence>
<evidence type="ECO:0000313" key="2">
    <source>
        <dbReference type="EMBL" id="EAL6104484.1"/>
    </source>
</evidence>
<dbReference type="Pfam" id="PF09643">
    <property type="entry name" value="YopX"/>
    <property type="match status" value="1"/>
</dbReference>
<dbReference type="Gene3D" id="2.30.30.290">
    <property type="entry name" value="YopX-like domains"/>
    <property type="match status" value="1"/>
</dbReference>
<feature type="domain" description="YopX protein" evidence="1">
    <location>
        <begin position="8"/>
        <end position="146"/>
    </location>
</feature>
<dbReference type="AlphaFoldDB" id="A0A5T1TGL0"/>
<gene>
    <name evidence="2" type="ORF">CYC04_08095</name>
</gene>
<protein>
    <recommendedName>
        <fullName evidence="1">YopX protein domain-containing protein</fullName>
    </recommendedName>
</protein>